<dbReference type="GO" id="GO:0006164">
    <property type="term" value="P:purine nucleotide biosynthetic process"/>
    <property type="evidence" value="ECO:0007669"/>
    <property type="project" value="UniProtKB-KW"/>
</dbReference>
<dbReference type="AlphaFoldDB" id="A0A327X7D0"/>
<evidence type="ECO:0000313" key="7">
    <source>
        <dbReference type="EMBL" id="RUO27762.1"/>
    </source>
</evidence>
<dbReference type="InterPro" id="IPR011761">
    <property type="entry name" value="ATP-grasp"/>
</dbReference>
<proteinExistence type="predicted"/>
<keyword evidence="3 4" id="KW-0067">ATP-binding</keyword>
<evidence type="ECO:0000256" key="2">
    <source>
        <dbReference type="ARBA" id="ARBA00022755"/>
    </source>
</evidence>
<dbReference type="PANTHER" id="PTHR11609">
    <property type="entry name" value="PURINE BIOSYNTHESIS PROTEIN 6/7, PUR6/7"/>
    <property type="match status" value="1"/>
</dbReference>
<dbReference type="EMBL" id="PIPK01000002">
    <property type="protein sequence ID" value="RUO27762.1"/>
    <property type="molecule type" value="Genomic_DNA"/>
</dbReference>
<dbReference type="SUPFAM" id="SSF56059">
    <property type="entry name" value="Glutathione synthetase ATP-binding domain-like"/>
    <property type="match status" value="1"/>
</dbReference>
<accession>A0A327X7D0</accession>
<evidence type="ECO:0000259" key="5">
    <source>
        <dbReference type="PROSITE" id="PS50975"/>
    </source>
</evidence>
<evidence type="ECO:0000256" key="1">
    <source>
        <dbReference type="ARBA" id="ARBA00022741"/>
    </source>
</evidence>
<dbReference type="Proteomes" id="UP000287865">
    <property type="component" value="Unassembled WGS sequence"/>
</dbReference>
<dbReference type="Proteomes" id="UP000249203">
    <property type="component" value="Unassembled WGS sequence"/>
</dbReference>
<dbReference type="EMBL" id="QLMD01000003">
    <property type="protein sequence ID" value="RAJ99076.1"/>
    <property type="molecule type" value="Genomic_DNA"/>
</dbReference>
<keyword evidence="1 4" id="KW-0547">Nucleotide-binding</keyword>
<dbReference type="RefSeq" id="WP_111568698.1">
    <property type="nucleotide sequence ID" value="NZ_PIPK01000002.1"/>
</dbReference>
<comment type="caution">
    <text evidence="6">The sequence shown here is derived from an EMBL/GenBank/DDBJ whole genome shotgun (WGS) entry which is preliminary data.</text>
</comment>
<dbReference type="SUPFAM" id="SSF51246">
    <property type="entry name" value="Rudiment single hybrid motif"/>
    <property type="match status" value="1"/>
</dbReference>
<keyword evidence="2" id="KW-0658">Purine biosynthesis</keyword>
<dbReference type="GO" id="GO:0046872">
    <property type="term" value="F:metal ion binding"/>
    <property type="evidence" value="ECO:0007669"/>
    <property type="project" value="InterPro"/>
</dbReference>
<dbReference type="Gene3D" id="3.40.50.20">
    <property type="match status" value="1"/>
</dbReference>
<feature type="domain" description="ATP-grasp" evidence="5">
    <location>
        <begin position="95"/>
        <end position="285"/>
    </location>
</feature>
<evidence type="ECO:0000256" key="4">
    <source>
        <dbReference type="PROSITE-ProRule" id="PRU00409"/>
    </source>
</evidence>
<dbReference type="PROSITE" id="PS50975">
    <property type="entry name" value="ATP_GRASP"/>
    <property type="match status" value="1"/>
</dbReference>
<reference evidence="6 8" key="2">
    <citation type="submission" date="2018-06" db="EMBL/GenBank/DDBJ databases">
        <title>Genomic Encyclopedia of Type Strains, Phase III (KMG-III): the genomes of soil and plant-associated and newly described type strains.</title>
        <authorList>
            <person name="Whitman W."/>
        </authorList>
    </citation>
    <scope>NUCLEOTIDE SEQUENCE [LARGE SCALE GENOMIC DNA]</scope>
    <source>
        <strain evidence="6 8">CGMCC 1.15366</strain>
    </source>
</reference>
<dbReference type="InterPro" id="IPR013815">
    <property type="entry name" value="ATP_grasp_subdomain_1"/>
</dbReference>
<dbReference type="InterPro" id="IPR011054">
    <property type="entry name" value="Rudment_hybrid_motif"/>
</dbReference>
<evidence type="ECO:0000313" key="8">
    <source>
        <dbReference type="Proteomes" id="UP000249203"/>
    </source>
</evidence>
<dbReference type="SUPFAM" id="SSF52440">
    <property type="entry name" value="PreATP-grasp domain"/>
    <property type="match status" value="1"/>
</dbReference>
<dbReference type="GO" id="GO:0005829">
    <property type="term" value="C:cytosol"/>
    <property type="evidence" value="ECO:0007669"/>
    <property type="project" value="TreeGrafter"/>
</dbReference>
<dbReference type="PANTHER" id="PTHR11609:SF5">
    <property type="entry name" value="PHOSPHORIBOSYLAMINOIMIDAZOLE CARBOXYLASE"/>
    <property type="match status" value="1"/>
</dbReference>
<dbReference type="GO" id="GO:0003824">
    <property type="term" value="F:catalytic activity"/>
    <property type="evidence" value="ECO:0007669"/>
    <property type="project" value="UniProtKB-ARBA"/>
</dbReference>
<dbReference type="OrthoDB" id="9804625at2"/>
<dbReference type="Pfam" id="PF02222">
    <property type="entry name" value="ATP-grasp"/>
    <property type="match status" value="1"/>
</dbReference>
<evidence type="ECO:0000256" key="3">
    <source>
        <dbReference type="ARBA" id="ARBA00022840"/>
    </source>
</evidence>
<dbReference type="Gene3D" id="3.30.470.20">
    <property type="entry name" value="ATP-grasp fold, B domain"/>
    <property type="match status" value="1"/>
</dbReference>
<dbReference type="Gene3D" id="3.30.1490.20">
    <property type="entry name" value="ATP-grasp fold, A domain"/>
    <property type="match status" value="1"/>
</dbReference>
<sequence length="361" mass="39835">MNILILGNGQLGQMLGRAAIHYGHACLLVDTKTDQVMPVASYQALDMTIESATAWADVVSWEHEQLQPAHVDICADKFLSPPSEILKLTDRQLEKQLCDDLGLATSPWFAFSHQAELESGLSDSDQAWVVKAAQGGYDGRSQWRYKPNEATNFRFHEAGAQPGIAEHMIDFNCEVSIVGARNQVGHTCCLPLVENIHREGILSHTFALLSELPEHLQSQAEHAFVQITEALHYVGTLAIEFFVVGEGSQARLLINEIAPRVHNSGHWSMTGSSCDQFDLHIRALTATPFPASLTPRPTVMLNVIGVPSIPSHLWPSDADPHWYGKDARPGRKVGHVNWLTCSRAEAQAFVDREQANVQQLA</sequence>
<dbReference type="GO" id="GO:0005524">
    <property type="term" value="F:ATP binding"/>
    <property type="evidence" value="ECO:0007669"/>
    <property type="project" value="UniProtKB-UniRule"/>
</dbReference>
<gene>
    <name evidence="6" type="ORF">B0I24_10370</name>
    <name evidence="7" type="ORF">CWE07_03890</name>
</gene>
<evidence type="ECO:0000313" key="9">
    <source>
        <dbReference type="Proteomes" id="UP000287865"/>
    </source>
</evidence>
<dbReference type="InterPro" id="IPR016185">
    <property type="entry name" value="PreATP-grasp_dom_sf"/>
</dbReference>
<dbReference type="InterPro" id="IPR003135">
    <property type="entry name" value="ATP-grasp_carboxylate-amine"/>
</dbReference>
<keyword evidence="9" id="KW-1185">Reference proteome</keyword>
<organism evidence="6 8">
    <name type="scientific">Aliidiomarina maris</name>
    <dbReference type="NCBI Taxonomy" id="531312"/>
    <lineage>
        <taxon>Bacteria</taxon>
        <taxon>Pseudomonadati</taxon>
        <taxon>Pseudomonadota</taxon>
        <taxon>Gammaproteobacteria</taxon>
        <taxon>Alteromonadales</taxon>
        <taxon>Idiomarinaceae</taxon>
        <taxon>Aliidiomarina</taxon>
    </lineage>
</organism>
<evidence type="ECO:0000313" key="6">
    <source>
        <dbReference type="EMBL" id="RAJ99076.1"/>
    </source>
</evidence>
<dbReference type="Pfam" id="PF17769">
    <property type="entry name" value="PurK_C"/>
    <property type="match status" value="1"/>
</dbReference>
<dbReference type="InterPro" id="IPR040686">
    <property type="entry name" value="PurK_C"/>
</dbReference>
<protein>
    <submittedName>
        <fullName evidence="6">5-(Carboxyamino)imidazole ribonucleotide synthase</fullName>
    </submittedName>
    <submittedName>
        <fullName evidence="7">Phosphoribosylaminoimidazole carboxylase</fullName>
    </submittedName>
</protein>
<reference evidence="7 9" key="1">
    <citation type="journal article" date="2018" name="Front. Microbiol.">
        <title>Genome-Based Analysis Reveals the Taxonomy and Diversity of the Family Idiomarinaceae.</title>
        <authorList>
            <person name="Liu Y."/>
            <person name="Lai Q."/>
            <person name="Shao Z."/>
        </authorList>
    </citation>
    <scope>NUCLEOTIDE SEQUENCE [LARGE SCALE GENOMIC DNA]</scope>
    <source>
        <strain evidence="7 9">CF12-14</strain>
    </source>
</reference>
<name>A0A327X7D0_9GAMM</name>